<dbReference type="InterPro" id="IPR036457">
    <property type="entry name" value="PPM-type-like_dom_sf"/>
</dbReference>
<dbReference type="PROSITE" id="PS51746">
    <property type="entry name" value="PPM_2"/>
    <property type="match status" value="1"/>
</dbReference>
<dbReference type="GO" id="GO:0005829">
    <property type="term" value="C:cytosol"/>
    <property type="evidence" value="ECO:0007669"/>
    <property type="project" value="UniProtKB-SubCell"/>
</dbReference>
<evidence type="ECO:0000259" key="15">
    <source>
        <dbReference type="PROSITE" id="PS51746"/>
    </source>
</evidence>
<dbReference type="Gene3D" id="3.60.40.10">
    <property type="entry name" value="PPM-type phosphatase domain"/>
    <property type="match status" value="1"/>
</dbReference>
<evidence type="ECO:0000313" key="17">
    <source>
        <dbReference type="Proteomes" id="UP001152759"/>
    </source>
</evidence>
<feature type="region of interest" description="Disordered" evidence="14">
    <location>
        <begin position="1"/>
        <end position="22"/>
    </location>
</feature>
<comment type="subcellular location">
    <subcellularLocation>
        <location evidence="2">Cytoplasm</location>
        <location evidence="2">Cytosol</location>
    </subcellularLocation>
    <subcellularLocation>
        <location evidence="1">Endoplasmic reticulum membrane</location>
        <topology evidence="1">Peripheral membrane protein</topology>
        <orientation evidence="1">Cytoplasmic side</orientation>
    </subcellularLocation>
</comment>
<dbReference type="PANTHER" id="PTHR13832">
    <property type="entry name" value="PROTEIN PHOSPHATASE 2C"/>
    <property type="match status" value="1"/>
</dbReference>
<sequence length="475" mass="52343">MMPSSSRLGVPPTLSSQTSWTDDLPVCRNSGAGFSTNQIYQEDGHRREEHPFEDQCFHCRSDENTSLYCVFDGHEGVSAAEFALQRMAAELLLGQLEDARSDADVQEILRQAFNSVEKSYMETMDDLVAEKTSLIFEIPDGLTSYEAYQKYPRVVEKLNSINTELSCGTTAVAALVHNNKLFVANVGDSRALLCKTDPNGVLKVVQLSVDHDLSNQDEVLRLAQLGLSLDKLKGMRLGNQENTRCLGNYLVKGGYKEFEDLSPAISEPVLADPEIHETIPLDESCRFLMLMSDGLYKSLEEASGSGQVNQELALLAVEQFQIQSTLTGVAQAVVDKVVRIHHDTYMTKASKGDLLTGGKRDDITLLIRNFNYPMPRSLTSGGPHVRFDPVPTITNYPRADPESDAEVTLSTNNTSVSTQDTTTSSTTEDGESTPRSNNAAAANQRIPAYVDFSDYNQNVEKAKLNNTLPEGIDFF</sequence>
<evidence type="ECO:0000256" key="9">
    <source>
        <dbReference type="ARBA" id="ARBA00057862"/>
    </source>
</evidence>
<keyword evidence="17" id="KW-1185">Reference proteome</keyword>
<evidence type="ECO:0000256" key="12">
    <source>
        <dbReference type="ARBA" id="ARBA00080486"/>
    </source>
</evidence>
<keyword evidence="8" id="KW-0325">Glycoprotein</keyword>
<evidence type="ECO:0000256" key="11">
    <source>
        <dbReference type="ARBA" id="ARBA00074232"/>
    </source>
</evidence>
<dbReference type="GO" id="GO:0005789">
    <property type="term" value="C:endoplasmic reticulum membrane"/>
    <property type="evidence" value="ECO:0007669"/>
    <property type="project" value="UniProtKB-SubCell"/>
</dbReference>
<reference evidence="16" key="1">
    <citation type="submission" date="2021-12" db="EMBL/GenBank/DDBJ databases">
        <authorList>
            <person name="King R."/>
        </authorList>
    </citation>
    <scope>NUCLEOTIDE SEQUENCE</scope>
</reference>
<evidence type="ECO:0000256" key="5">
    <source>
        <dbReference type="ARBA" id="ARBA00022824"/>
    </source>
</evidence>
<protein>
    <recommendedName>
        <fullName evidence="11">TGF-beta-activated kinase 1 and MAP3K7-binding protein 1</fullName>
    </recommendedName>
    <alternativeName>
        <fullName evidence="12">Mitogen-activated protein kinase kinase kinase 7-interacting protein 1</fullName>
    </alternativeName>
    <alternativeName>
        <fullName evidence="13">TGF-beta-activated kinase 1-binding protein 1</fullName>
    </alternativeName>
</protein>
<evidence type="ECO:0000256" key="13">
    <source>
        <dbReference type="ARBA" id="ARBA00080658"/>
    </source>
</evidence>
<accession>A0A9P0APY0</accession>
<dbReference type="EMBL" id="OU963870">
    <property type="protein sequence ID" value="CAH0395355.1"/>
    <property type="molecule type" value="Genomic_DNA"/>
</dbReference>
<comment type="function">
    <text evidence="9">Key adapter protein that plays an essential role in JNK and NF-kappa-B activation and proinflammatory cytokines production in response to stimulation with TLRs and cytokines. Mechanistically, associates with the catalytic domain of MAP3K7/TAK1 to trigger MAP3K7/TAK1 autophosphorylation leading to its full activation. Similarly, associates with MAPK14 and triggers its autophosphorylation and subsequent activation. In turn, MAPK14 phosphorylates TAB1 and inhibits MAP3K7/TAK1 activation in a feedback control mechanism. Also plays a role in recruiting MAPK14 to the TAK1 complex for the phosphorylation of the TAB2 and TAB3 regulatory subunits.</text>
</comment>
<name>A0A9P0APY0_BEMTA</name>
<dbReference type="GO" id="GO:0008047">
    <property type="term" value="F:enzyme activator activity"/>
    <property type="evidence" value="ECO:0007669"/>
    <property type="project" value="UniProtKB-ARBA"/>
</dbReference>
<evidence type="ECO:0000256" key="10">
    <source>
        <dbReference type="ARBA" id="ARBA00062935"/>
    </source>
</evidence>
<evidence type="ECO:0000256" key="14">
    <source>
        <dbReference type="SAM" id="MobiDB-lite"/>
    </source>
</evidence>
<keyword evidence="5" id="KW-0256">Endoplasmic reticulum</keyword>
<feature type="domain" description="PPM-type phosphatase" evidence="15">
    <location>
        <begin position="31"/>
        <end position="370"/>
    </location>
</feature>
<organism evidence="16 17">
    <name type="scientific">Bemisia tabaci</name>
    <name type="common">Sweetpotato whitefly</name>
    <name type="synonym">Aleurodes tabaci</name>
    <dbReference type="NCBI Taxonomy" id="7038"/>
    <lineage>
        <taxon>Eukaryota</taxon>
        <taxon>Metazoa</taxon>
        <taxon>Ecdysozoa</taxon>
        <taxon>Arthropoda</taxon>
        <taxon>Hexapoda</taxon>
        <taxon>Insecta</taxon>
        <taxon>Pterygota</taxon>
        <taxon>Neoptera</taxon>
        <taxon>Paraneoptera</taxon>
        <taxon>Hemiptera</taxon>
        <taxon>Sternorrhyncha</taxon>
        <taxon>Aleyrodoidea</taxon>
        <taxon>Aleyrodidae</taxon>
        <taxon>Aleyrodinae</taxon>
        <taxon>Bemisia</taxon>
    </lineage>
</organism>
<dbReference type="Pfam" id="PF00481">
    <property type="entry name" value="PP2C"/>
    <property type="match status" value="1"/>
</dbReference>
<feature type="region of interest" description="Disordered" evidence="14">
    <location>
        <begin position="391"/>
        <end position="443"/>
    </location>
</feature>
<dbReference type="GO" id="GO:0004722">
    <property type="term" value="F:protein serine/threonine phosphatase activity"/>
    <property type="evidence" value="ECO:0007669"/>
    <property type="project" value="InterPro"/>
</dbReference>
<dbReference type="Proteomes" id="UP001152759">
    <property type="component" value="Chromosome 9"/>
</dbReference>
<keyword evidence="6" id="KW-0832">Ubl conjugation</keyword>
<dbReference type="CDD" id="cd00143">
    <property type="entry name" value="PP2Cc"/>
    <property type="match status" value="1"/>
</dbReference>
<evidence type="ECO:0000256" key="8">
    <source>
        <dbReference type="ARBA" id="ARBA00023180"/>
    </source>
</evidence>
<evidence type="ECO:0000313" key="16">
    <source>
        <dbReference type="EMBL" id="CAH0395355.1"/>
    </source>
</evidence>
<feature type="compositionally biased region" description="Low complexity" evidence="14">
    <location>
        <begin position="407"/>
        <end position="427"/>
    </location>
</feature>
<gene>
    <name evidence="16" type="ORF">BEMITA_LOCUS13548</name>
</gene>
<evidence type="ECO:0000256" key="3">
    <source>
        <dbReference type="ARBA" id="ARBA00022490"/>
    </source>
</evidence>
<evidence type="ECO:0000256" key="7">
    <source>
        <dbReference type="ARBA" id="ARBA00023136"/>
    </source>
</evidence>
<dbReference type="FunFam" id="3.60.40.10:FF:000014">
    <property type="entry name" value="TGF-beta-activated kinase 1 and MAP3K7-binding protein 1-like"/>
    <property type="match status" value="1"/>
</dbReference>
<evidence type="ECO:0000256" key="6">
    <source>
        <dbReference type="ARBA" id="ARBA00022843"/>
    </source>
</evidence>
<dbReference type="GO" id="GO:0007165">
    <property type="term" value="P:signal transduction"/>
    <property type="evidence" value="ECO:0007669"/>
    <property type="project" value="UniProtKB-ARBA"/>
</dbReference>
<dbReference type="AlphaFoldDB" id="A0A9P0APY0"/>
<keyword evidence="3" id="KW-0963">Cytoplasm</keyword>
<evidence type="ECO:0000256" key="4">
    <source>
        <dbReference type="ARBA" id="ARBA00022553"/>
    </source>
</evidence>
<feature type="compositionally biased region" description="Polar residues" evidence="14">
    <location>
        <begin position="1"/>
        <end position="21"/>
    </location>
</feature>
<keyword evidence="4" id="KW-0597">Phosphoprotein</keyword>
<dbReference type="SUPFAM" id="SSF81606">
    <property type="entry name" value="PP2C-like"/>
    <property type="match status" value="1"/>
</dbReference>
<proteinExistence type="predicted"/>
<dbReference type="SMART" id="SM00332">
    <property type="entry name" value="PP2Cc"/>
    <property type="match status" value="1"/>
</dbReference>
<evidence type="ECO:0000256" key="1">
    <source>
        <dbReference type="ARBA" id="ARBA00004397"/>
    </source>
</evidence>
<evidence type="ECO:0000256" key="2">
    <source>
        <dbReference type="ARBA" id="ARBA00004514"/>
    </source>
</evidence>
<dbReference type="InterPro" id="IPR001932">
    <property type="entry name" value="PPM-type_phosphatase-like_dom"/>
</dbReference>
<dbReference type="GO" id="GO:1902533">
    <property type="term" value="P:positive regulation of intracellular signal transduction"/>
    <property type="evidence" value="ECO:0007669"/>
    <property type="project" value="UniProtKB-ARBA"/>
</dbReference>
<keyword evidence="7" id="KW-0472">Membrane</keyword>
<comment type="subunit">
    <text evidence="10">Interacts with XIAP and BIRC7. Interacts with TRAF6 and MAP3K7; during IL-1 signaling. Identified in the TRIKA2 complex composed of MAP3K7, TAB1 and TAB2. Interacts with TRAF6 and MAPK14; these interactions allow MAPK14 autophosphorylation. Interacts with STING1; interaction takes place following cGAMP activation and promotes TAB1 recruitment to the endoplasmic reticulum, triggering MAP3K7/TAK1 activation and STING1 phosphorylation.</text>
</comment>
<dbReference type="InterPro" id="IPR015655">
    <property type="entry name" value="PP2C"/>
</dbReference>
<dbReference type="PANTHER" id="PTHR13832:SF533">
    <property type="entry name" value="TGF-BETA-ACTIVATED KINASE 1 AND MAP3K7-BINDING PROTEIN 1"/>
    <property type="match status" value="1"/>
</dbReference>